<feature type="transmembrane region" description="Helical" evidence="1">
    <location>
        <begin position="73"/>
        <end position="91"/>
    </location>
</feature>
<name>A0A6N2Z5U5_9FIRM</name>
<evidence type="ECO:0000313" key="2">
    <source>
        <dbReference type="EMBL" id="VYT74955.1"/>
    </source>
</evidence>
<protein>
    <submittedName>
        <fullName evidence="2">Uncharacterized protein</fullName>
    </submittedName>
</protein>
<sequence>MNKMFRDLMVSFVIAFLFLLFSVPTQSSVIDLVIAVSTAGMFSLCSAVVRYVVEEYVSMNKATEEQVERRMQISLVVRDSLFAFVIAYGFMTSSFGFGLSIGQTAGYLVAALAPTIVVAVLSKELRIPFLRTYREHDAVVREMGFKNVA</sequence>
<reference evidence="2" key="1">
    <citation type="submission" date="2019-11" db="EMBL/GenBank/DDBJ databases">
        <authorList>
            <person name="Feng L."/>
        </authorList>
    </citation>
    <scope>NUCLEOTIDE SEQUENCE</scope>
    <source>
        <strain evidence="2">IbartlettiiLFYP30</strain>
    </source>
</reference>
<gene>
    <name evidence="2" type="ORF">IBLFYP30_01074</name>
</gene>
<keyword evidence="1" id="KW-0472">Membrane</keyword>
<dbReference type="EMBL" id="CACRUE010000010">
    <property type="protein sequence ID" value="VYT74955.1"/>
    <property type="molecule type" value="Genomic_DNA"/>
</dbReference>
<dbReference type="RefSeq" id="WP_024037913.1">
    <property type="nucleotide sequence ID" value="NZ_CABIXZ010000005.1"/>
</dbReference>
<proteinExistence type="predicted"/>
<dbReference type="AlphaFoldDB" id="A0A6N2Z5U5"/>
<feature type="transmembrane region" description="Helical" evidence="1">
    <location>
        <begin position="97"/>
        <end position="121"/>
    </location>
</feature>
<feature type="transmembrane region" description="Helical" evidence="1">
    <location>
        <begin position="32"/>
        <end position="53"/>
    </location>
</feature>
<organism evidence="2">
    <name type="scientific">Intestinibacter bartlettii</name>
    <dbReference type="NCBI Taxonomy" id="261299"/>
    <lineage>
        <taxon>Bacteria</taxon>
        <taxon>Bacillati</taxon>
        <taxon>Bacillota</taxon>
        <taxon>Clostridia</taxon>
        <taxon>Peptostreptococcales</taxon>
        <taxon>Peptostreptococcaceae</taxon>
        <taxon>Intestinibacter</taxon>
    </lineage>
</organism>
<keyword evidence="1" id="KW-1133">Transmembrane helix</keyword>
<accession>A0A6N2Z5U5</accession>
<evidence type="ECO:0000256" key="1">
    <source>
        <dbReference type="SAM" id="Phobius"/>
    </source>
</evidence>
<keyword evidence="1" id="KW-0812">Transmembrane</keyword>